<dbReference type="Proteomes" id="UP000736328">
    <property type="component" value="Unassembled WGS sequence"/>
</dbReference>
<evidence type="ECO:0000256" key="3">
    <source>
        <dbReference type="ARBA" id="ARBA00022722"/>
    </source>
</evidence>
<keyword evidence="4" id="KW-0547">Nucleotide-binding</keyword>
<evidence type="ECO:0000256" key="5">
    <source>
        <dbReference type="ARBA" id="ARBA00022801"/>
    </source>
</evidence>
<dbReference type="InterPro" id="IPR037038">
    <property type="entry name" value="HepT-like_sf"/>
</dbReference>
<dbReference type="GO" id="GO:0000166">
    <property type="term" value="F:nucleotide binding"/>
    <property type="evidence" value="ECO:0007669"/>
    <property type="project" value="UniProtKB-KW"/>
</dbReference>
<keyword evidence="2" id="KW-1277">Toxin-antitoxin system</keyword>
<evidence type="ECO:0000256" key="1">
    <source>
        <dbReference type="ARBA" id="ARBA00022553"/>
    </source>
</evidence>
<organism evidence="7 8">
    <name type="scientific">candidate division TA06 bacterium</name>
    <dbReference type="NCBI Taxonomy" id="2250710"/>
    <lineage>
        <taxon>Bacteria</taxon>
        <taxon>Bacteria division TA06</taxon>
    </lineage>
</organism>
<evidence type="ECO:0000313" key="8">
    <source>
        <dbReference type="Proteomes" id="UP000736328"/>
    </source>
</evidence>
<comment type="similarity">
    <text evidence="6">Belongs to the HepT RNase toxin family.</text>
</comment>
<accession>A0A933IAT3</accession>
<name>A0A933IAT3_UNCT6</name>
<evidence type="ECO:0000256" key="4">
    <source>
        <dbReference type="ARBA" id="ARBA00022741"/>
    </source>
</evidence>
<dbReference type="Gene3D" id="1.20.120.580">
    <property type="entry name" value="bsu32300-like"/>
    <property type="match status" value="1"/>
</dbReference>
<dbReference type="InterPro" id="IPR051813">
    <property type="entry name" value="HepT_RNase_toxin"/>
</dbReference>
<keyword evidence="5" id="KW-0378">Hydrolase</keyword>
<sequence length="119" mass="13471">MPKDDRVYAGHMLDMAEKIQELSAENDGLDFSCDQALLYALAHLVQVIGEAARRVSPEFRQRHPQVPWAEIIGMRNKVVHDYLDLDEDILRAVVKGDIPKLIEELKKIGSSPMSVGDFR</sequence>
<comment type="caution">
    <text evidence="7">The sequence shown here is derived from an EMBL/GenBank/DDBJ whole genome shotgun (WGS) entry which is preliminary data.</text>
</comment>
<gene>
    <name evidence="7" type="ORF">HY768_10595</name>
</gene>
<dbReference type="PANTHER" id="PTHR34139">
    <property type="entry name" value="UPF0331 PROTEIN MJ0127"/>
    <property type="match status" value="1"/>
</dbReference>
<dbReference type="Pfam" id="PF01934">
    <property type="entry name" value="HepT-like"/>
    <property type="match status" value="1"/>
</dbReference>
<protein>
    <submittedName>
        <fullName evidence="7">DUF86 domain-containing protein</fullName>
    </submittedName>
</protein>
<keyword evidence="3" id="KW-0540">Nuclease</keyword>
<reference evidence="7" key="1">
    <citation type="submission" date="2020-07" db="EMBL/GenBank/DDBJ databases">
        <title>Huge and variable diversity of episymbiotic CPR bacteria and DPANN archaea in groundwater ecosystems.</title>
        <authorList>
            <person name="He C.Y."/>
            <person name="Keren R."/>
            <person name="Whittaker M."/>
            <person name="Farag I.F."/>
            <person name="Doudna J."/>
            <person name="Cate J.H.D."/>
            <person name="Banfield J.F."/>
        </authorList>
    </citation>
    <scope>NUCLEOTIDE SEQUENCE</scope>
    <source>
        <strain evidence="7">NC_groundwater_1520_Pr4_B-0.1um_53_5</strain>
    </source>
</reference>
<dbReference type="PANTHER" id="PTHR34139:SF1">
    <property type="entry name" value="RNASE MJ1380-RELATED"/>
    <property type="match status" value="1"/>
</dbReference>
<dbReference type="GO" id="GO:0016787">
    <property type="term" value="F:hydrolase activity"/>
    <property type="evidence" value="ECO:0007669"/>
    <property type="project" value="UniProtKB-KW"/>
</dbReference>
<dbReference type="InterPro" id="IPR008201">
    <property type="entry name" value="HepT-like"/>
</dbReference>
<evidence type="ECO:0000256" key="2">
    <source>
        <dbReference type="ARBA" id="ARBA00022649"/>
    </source>
</evidence>
<dbReference type="EMBL" id="JACQXR010000144">
    <property type="protein sequence ID" value="MBI4727646.1"/>
    <property type="molecule type" value="Genomic_DNA"/>
</dbReference>
<dbReference type="GO" id="GO:0110001">
    <property type="term" value="C:toxin-antitoxin complex"/>
    <property type="evidence" value="ECO:0007669"/>
    <property type="project" value="InterPro"/>
</dbReference>
<evidence type="ECO:0000256" key="6">
    <source>
        <dbReference type="ARBA" id="ARBA00024207"/>
    </source>
</evidence>
<dbReference type="AlphaFoldDB" id="A0A933IAT3"/>
<evidence type="ECO:0000313" key="7">
    <source>
        <dbReference type="EMBL" id="MBI4727646.1"/>
    </source>
</evidence>
<keyword evidence="1" id="KW-0597">Phosphoprotein</keyword>
<proteinExistence type="inferred from homology"/>
<dbReference type="GO" id="GO:0004540">
    <property type="term" value="F:RNA nuclease activity"/>
    <property type="evidence" value="ECO:0007669"/>
    <property type="project" value="InterPro"/>
</dbReference>